<protein>
    <submittedName>
        <fullName evidence="2">Uncharacterized protein</fullName>
    </submittedName>
</protein>
<keyword evidence="1" id="KW-1133">Transmembrane helix</keyword>
<organism evidence="2">
    <name type="scientific">Candidatus Heimdallarchaeum aukensis</name>
    <dbReference type="NCBI Taxonomy" id="2876573"/>
    <lineage>
        <taxon>Archaea</taxon>
        <taxon>Promethearchaeati</taxon>
        <taxon>Candidatus Heimdallarchaeota</taxon>
        <taxon>Candidatus Heimdallarchaeia (ex Rinke et al. 2021) (nom. nud.)</taxon>
        <taxon>Candidatus Heimdallarchaeales</taxon>
        <taxon>Candidatus Heimdallarchaeaceae</taxon>
        <taxon>Candidatus Heimdallarchaeum</taxon>
    </lineage>
</organism>
<feature type="transmembrane region" description="Helical" evidence="1">
    <location>
        <begin position="129"/>
        <end position="153"/>
    </location>
</feature>
<feature type="transmembrane region" description="Helical" evidence="1">
    <location>
        <begin position="12"/>
        <end position="37"/>
    </location>
</feature>
<name>A0A9Y1FLQ3_9ARCH</name>
<dbReference type="EMBL" id="CP084166">
    <property type="protein sequence ID" value="UJG41069.1"/>
    <property type="molecule type" value="Genomic_DNA"/>
</dbReference>
<evidence type="ECO:0000256" key="1">
    <source>
        <dbReference type="SAM" id="Phobius"/>
    </source>
</evidence>
<accession>A0A9Y1FLQ3</accession>
<keyword evidence="1" id="KW-0812">Transmembrane</keyword>
<feature type="transmembrane region" description="Helical" evidence="1">
    <location>
        <begin position="102"/>
        <end position="123"/>
    </location>
</feature>
<reference evidence="2" key="1">
    <citation type="journal article" date="2022" name="Nat. Microbiol.">
        <title>Unique mobile elements and scalable gene flow at the prokaryote-eukaryote boundary revealed by circularized Asgard archaea genomes.</title>
        <authorList>
            <person name="Wu F."/>
            <person name="Speth D.R."/>
            <person name="Philosof A."/>
            <person name="Cremiere A."/>
            <person name="Narayanan A."/>
            <person name="Barco R.A."/>
            <person name="Connon S.A."/>
            <person name="Amend J.P."/>
            <person name="Antoshechkin I.A."/>
            <person name="Orphan V.J."/>
        </authorList>
    </citation>
    <scope>NUCLEOTIDE SEQUENCE</scope>
    <source>
        <strain evidence="2">PM71</strain>
    </source>
</reference>
<keyword evidence="1" id="KW-0472">Membrane</keyword>
<gene>
    <name evidence="2" type="ORF">K9W45_01085</name>
</gene>
<proteinExistence type="predicted"/>
<dbReference type="Proteomes" id="UP001201020">
    <property type="component" value="Chromosome"/>
</dbReference>
<sequence>MSNFFTFIWETVVAIFTGTASLSFFVILVILFLRFLVDAFIPSKLQMLLNILFFPGSFMHQVIQTIAVRACGYDVKVNFHMAFDRDYASQSIKGDLTHVSHAAFIGLSPFLNIGLVVAILKFSDDISGIFLKFGMPFMGTFLKIYLLLCFAFFSIPDVQDLMLPFYTLTVAYSEFIALLMVSLLFFVFAVGVWGWLIPSINFLLFVVFVLYLVKKRQDSNYKAGNLQPIKRKQSQNEGDEILLLEV</sequence>
<feature type="transmembrane region" description="Helical" evidence="1">
    <location>
        <begin position="165"/>
        <end position="189"/>
    </location>
</feature>
<evidence type="ECO:0000313" key="2">
    <source>
        <dbReference type="EMBL" id="UJG41069.1"/>
    </source>
</evidence>
<dbReference type="AlphaFoldDB" id="A0A9Y1FLQ3"/>
<feature type="transmembrane region" description="Helical" evidence="1">
    <location>
        <begin position="195"/>
        <end position="213"/>
    </location>
</feature>